<dbReference type="InterPro" id="IPR009057">
    <property type="entry name" value="Homeodomain-like_sf"/>
</dbReference>
<proteinExistence type="predicted"/>
<dbReference type="InterPro" id="IPR006600">
    <property type="entry name" value="HTH_CenpB_DNA-bd_dom"/>
</dbReference>
<protein>
    <submittedName>
        <fullName evidence="3">9419_t:CDS:1</fullName>
    </submittedName>
</protein>
<comment type="caution">
    <text evidence="3">The sequence shown here is derived from an EMBL/GenBank/DDBJ whole genome shotgun (WGS) entry which is preliminary data.</text>
</comment>
<dbReference type="EMBL" id="CAJVPI010000330">
    <property type="protein sequence ID" value="CAG8520320.1"/>
    <property type="molecule type" value="Genomic_DNA"/>
</dbReference>
<dbReference type="Proteomes" id="UP000789739">
    <property type="component" value="Unassembled WGS sequence"/>
</dbReference>
<dbReference type="Gene3D" id="1.10.10.60">
    <property type="entry name" value="Homeodomain-like"/>
    <property type="match status" value="1"/>
</dbReference>
<dbReference type="PROSITE" id="PS51253">
    <property type="entry name" value="HTH_CENPB"/>
    <property type="match status" value="1"/>
</dbReference>
<sequence length="46" mass="5186">AIMKRQRTGKHPQLEEAVALWISRTVEASQRITGEIIQGKAKKLLT</sequence>
<keyword evidence="1" id="KW-0238">DNA-binding</keyword>
<evidence type="ECO:0000313" key="4">
    <source>
        <dbReference type="Proteomes" id="UP000789739"/>
    </source>
</evidence>
<reference evidence="3" key="1">
    <citation type="submission" date="2021-06" db="EMBL/GenBank/DDBJ databases">
        <authorList>
            <person name="Kallberg Y."/>
            <person name="Tangrot J."/>
            <person name="Rosling A."/>
        </authorList>
    </citation>
    <scope>NUCLEOTIDE SEQUENCE</scope>
    <source>
        <strain evidence="3">BR232B</strain>
    </source>
</reference>
<dbReference type="AlphaFoldDB" id="A0A9N9FAT7"/>
<evidence type="ECO:0000259" key="2">
    <source>
        <dbReference type="PROSITE" id="PS51253"/>
    </source>
</evidence>
<dbReference type="SUPFAM" id="SSF46689">
    <property type="entry name" value="Homeodomain-like"/>
    <property type="match status" value="1"/>
</dbReference>
<accession>A0A9N9FAT7</accession>
<evidence type="ECO:0000313" key="3">
    <source>
        <dbReference type="EMBL" id="CAG8520320.1"/>
    </source>
</evidence>
<dbReference type="GO" id="GO:0003677">
    <property type="term" value="F:DNA binding"/>
    <property type="evidence" value="ECO:0007669"/>
    <property type="project" value="UniProtKB-KW"/>
</dbReference>
<feature type="domain" description="HTH CENPB-type" evidence="2">
    <location>
        <begin position="2"/>
        <end position="46"/>
    </location>
</feature>
<feature type="non-terminal residue" evidence="3">
    <location>
        <position position="1"/>
    </location>
</feature>
<name>A0A9N9FAT7_9GLOM</name>
<keyword evidence="4" id="KW-1185">Reference proteome</keyword>
<gene>
    <name evidence="3" type="ORF">PBRASI_LOCUS3590</name>
</gene>
<dbReference type="Pfam" id="PF03221">
    <property type="entry name" value="HTH_Tnp_Tc5"/>
    <property type="match status" value="1"/>
</dbReference>
<organism evidence="3 4">
    <name type="scientific">Paraglomus brasilianum</name>
    <dbReference type="NCBI Taxonomy" id="144538"/>
    <lineage>
        <taxon>Eukaryota</taxon>
        <taxon>Fungi</taxon>
        <taxon>Fungi incertae sedis</taxon>
        <taxon>Mucoromycota</taxon>
        <taxon>Glomeromycotina</taxon>
        <taxon>Glomeromycetes</taxon>
        <taxon>Paraglomerales</taxon>
        <taxon>Paraglomeraceae</taxon>
        <taxon>Paraglomus</taxon>
    </lineage>
</organism>
<evidence type="ECO:0000256" key="1">
    <source>
        <dbReference type="ARBA" id="ARBA00023125"/>
    </source>
</evidence>